<dbReference type="Proteomes" id="UP000766550">
    <property type="component" value="Unassembled WGS sequence"/>
</dbReference>
<dbReference type="OrthoDB" id="135106at2157"/>
<dbReference type="InterPro" id="IPR050644">
    <property type="entry name" value="PG_Glycine_Bridge_Synth"/>
</dbReference>
<keyword evidence="2" id="KW-0012">Acyltransferase</keyword>
<gene>
    <name evidence="2" type="ORF">KTS45_13480</name>
</gene>
<dbReference type="EMBL" id="JAHQXF010000002">
    <property type="protein sequence ID" value="MBV0925211.1"/>
    <property type="molecule type" value="Genomic_DNA"/>
</dbReference>
<evidence type="ECO:0000313" key="3">
    <source>
        <dbReference type="Proteomes" id="UP000766550"/>
    </source>
</evidence>
<dbReference type="AlphaFoldDB" id="A0A8J8C460"/>
<evidence type="ECO:0000259" key="1">
    <source>
        <dbReference type="Pfam" id="PF13480"/>
    </source>
</evidence>
<dbReference type="Gene3D" id="3.40.630.30">
    <property type="match status" value="1"/>
</dbReference>
<reference evidence="2 3" key="1">
    <citation type="submission" date="2021-06" db="EMBL/GenBank/DDBJ databases">
        <title>New haloarchaea isolates fom saline soil.</title>
        <authorList>
            <person name="Duran-Viseras A."/>
            <person name="Sanchez-Porro C.S."/>
            <person name="Ventosa A."/>
        </authorList>
    </citation>
    <scope>NUCLEOTIDE SEQUENCE [LARGE SCALE GENOMIC DNA]</scope>
    <source>
        <strain evidence="2 3">JCM 183640</strain>
    </source>
</reference>
<dbReference type="RefSeq" id="WP_162318048.1">
    <property type="nucleotide sequence ID" value="NZ_JAHQXF010000002.1"/>
</dbReference>
<evidence type="ECO:0000313" key="2">
    <source>
        <dbReference type="EMBL" id="MBV0925211.1"/>
    </source>
</evidence>
<dbReference type="InterPro" id="IPR016181">
    <property type="entry name" value="Acyl_CoA_acyltransferase"/>
</dbReference>
<dbReference type="Pfam" id="PF13480">
    <property type="entry name" value="Acetyltransf_6"/>
    <property type="match status" value="1"/>
</dbReference>
<proteinExistence type="predicted"/>
<name>A0A8J8C460_9EURY</name>
<keyword evidence="3" id="KW-1185">Reference proteome</keyword>
<dbReference type="EC" id="2.3.1.-" evidence="2"/>
<keyword evidence="2" id="KW-0808">Transferase</keyword>
<comment type="caution">
    <text evidence="2">The sequence shown here is derived from an EMBL/GenBank/DDBJ whole genome shotgun (WGS) entry which is preliminary data.</text>
</comment>
<feature type="domain" description="BioF2-like acetyltransferase" evidence="1">
    <location>
        <begin position="160"/>
        <end position="283"/>
    </location>
</feature>
<dbReference type="GO" id="GO:0016746">
    <property type="term" value="F:acyltransferase activity"/>
    <property type="evidence" value="ECO:0007669"/>
    <property type="project" value="UniProtKB-KW"/>
</dbReference>
<organism evidence="2 3">
    <name type="scientific">Haloarcula limicola</name>
    <dbReference type="NCBI Taxonomy" id="1429915"/>
    <lineage>
        <taxon>Archaea</taxon>
        <taxon>Methanobacteriati</taxon>
        <taxon>Methanobacteriota</taxon>
        <taxon>Stenosarchaea group</taxon>
        <taxon>Halobacteria</taxon>
        <taxon>Halobacteriales</taxon>
        <taxon>Haloarculaceae</taxon>
        <taxon>Haloarcula</taxon>
    </lineage>
</organism>
<dbReference type="SUPFAM" id="SSF55729">
    <property type="entry name" value="Acyl-CoA N-acyltransferases (Nat)"/>
    <property type="match status" value="1"/>
</dbReference>
<sequence>MPEITATVSRISESEFNGEWQSFVQDHPIATPFHSSRWLDAVASTFGYDERQTLVYRSDRGEPIAAIPGFLTPEFLGRSIVNPFCEYGFPLLAPDVAQEPVFAKIDENAGLLHARIIKETEWSGVSRYNCSGYGGLDTGISIRLPTTRSYDDVWNHTFKKRARKSVRSAQRDDLTISTGSVDSYYPLYVSTMERLGSPQFPKAFFRALKQNFGAKMRILLAQREETPVAGILCLEWNGEKIVWSNASIPRFWDDNPNHLLYATAIKAACESDVQVIDFGRSQTESSVHQFKSQFGGHNYRLTSFVDPPHRTPRADIEGYGRLAPLTKRLSPIVTQRHIGPQLKRFLHE</sequence>
<accession>A0A8J8C460</accession>
<dbReference type="PANTHER" id="PTHR36174">
    <property type="entry name" value="LIPID II:GLYCINE GLYCYLTRANSFERASE"/>
    <property type="match status" value="1"/>
</dbReference>
<protein>
    <submittedName>
        <fullName evidence="2">GNAT family N-acetyltransferase</fullName>
        <ecNumber evidence="2">2.3.1.-</ecNumber>
    </submittedName>
</protein>
<dbReference type="PANTHER" id="PTHR36174:SF1">
    <property type="entry name" value="LIPID II:GLYCINE GLYCYLTRANSFERASE"/>
    <property type="match status" value="1"/>
</dbReference>
<dbReference type="InterPro" id="IPR038740">
    <property type="entry name" value="BioF2-like_GNAT_dom"/>
</dbReference>